<dbReference type="EMBL" id="HE616742">
    <property type="protein sequence ID" value="CCE89802.1"/>
    <property type="molecule type" value="Genomic_DNA"/>
</dbReference>
<accession>G8ZMF8</accession>
<dbReference type="InterPro" id="IPR029058">
    <property type="entry name" value="AB_hydrolase_fold"/>
</dbReference>
<dbReference type="Pfam" id="PF23463">
    <property type="entry name" value="WWE_2"/>
    <property type="match status" value="1"/>
</dbReference>
<gene>
    <name evidence="2" type="primary">TDEL0A04700</name>
    <name evidence="2" type="ORF">TDEL_0A04700</name>
</gene>
<dbReference type="PANTHER" id="PTHR23509">
    <property type="entry name" value="PA-PL1 PHOSPHOLIPASE FAMILY"/>
    <property type="match status" value="1"/>
</dbReference>
<dbReference type="GO" id="GO:0046337">
    <property type="term" value="P:phosphatidylethanolamine metabolic process"/>
    <property type="evidence" value="ECO:0007669"/>
    <property type="project" value="EnsemblFungi"/>
</dbReference>
<dbReference type="GeneID" id="11502681"/>
<dbReference type="InterPro" id="IPR058055">
    <property type="entry name" value="PA-PLA1"/>
</dbReference>
<dbReference type="eggNOG" id="KOG2308">
    <property type="taxonomic scope" value="Eukaryota"/>
</dbReference>
<dbReference type="HOGENOM" id="CLU_007365_0_0_1"/>
<dbReference type="Pfam" id="PF23465">
    <property type="entry name" value="DUF7131"/>
    <property type="match status" value="1"/>
</dbReference>
<dbReference type="Proteomes" id="UP000005627">
    <property type="component" value="Chromosome 1"/>
</dbReference>
<name>G8ZMF8_TORDE</name>
<organism evidence="2 3">
    <name type="scientific">Torulaspora delbrueckii</name>
    <name type="common">Yeast</name>
    <name type="synonym">Candida colliculosa</name>
    <dbReference type="NCBI Taxonomy" id="4950"/>
    <lineage>
        <taxon>Eukaryota</taxon>
        <taxon>Fungi</taxon>
        <taxon>Dikarya</taxon>
        <taxon>Ascomycota</taxon>
        <taxon>Saccharomycotina</taxon>
        <taxon>Saccharomycetes</taxon>
        <taxon>Saccharomycetales</taxon>
        <taxon>Saccharomycetaceae</taxon>
        <taxon>Torulaspora</taxon>
    </lineage>
</organism>
<dbReference type="SUPFAM" id="SSF53474">
    <property type="entry name" value="alpha/beta-Hydrolases"/>
    <property type="match status" value="1"/>
</dbReference>
<evidence type="ECO:0000259" key="1">
    <source>
        <dbReference type="PROSITE" id="PS51043"/>
    </source>
</evidence>
<dbReference type="KEGG" id="tdl:TDEL_0A04700"/>
<dbReference type="RefSeq" id="XP_003679013.1">
    <property type="nucleotide sequence ID" value="XM_003678965.1"/>
</dbReference>
<dbReference type="SMART" id="SM01127">
    <property type="entry name" value="DDHD"/>
    <property type="match status" value="1"/>
</dbReference>
<proteinExistence type="predicted"/>
<dbReference type="InterPro" id="IPR055555">
    <property type="entry name" value="PA-PLA1_DUF7131"/>
</dbReference>
<protein>
    <recommendedName>
        <fullName evidence="1">DDHD domain-containing protein</fullName>
    </recommendedName>
</protein>
<dbReference type="Pfam" id="PF02862">
    <property type="entry name" value="DDHD"/>
    <property type="match status" value="2"/>
</dbReference>
<dbReference type="FunCoup" id="G8ZMF8">
    <property type="interactions" value="3"/>
</dbReference>
<dbReference type="GO" id="GO:0046872">
    <property type="term" value="F:metal ion binding"/>
    <property type="evidence" value="ECO:0007669"/>
    <property type="project" value="InterPro"/>
</dbReference>
<dbReference type="GO" id="GO:0008970">
    <property type="term" value="F:phospholipase A1 activity"/>
    <property type="evidence" value="ECO:0007669"/>
    <property type="project" value="EnsemblFungi"/>
</dbReference>
<reference evidence="2 3" key="1">
    <citation type="journal article" date="2011" name="Proc. Natl. Acad. Sci. U.S.A.">
        <title>Evolutionary erosion of yeast sex chromosomes by mating-type switching accidents.</title>
        <authorList>
            <person name="Gordon J.L."/>
            <person name="Armisen D."/>
            <person name="Proux-Wera E."/>
            <person name="Oheigeartaigh S.S."/>
            <person name="Byrne K.P."/>
            <person name="Wolfe K.H."/>
        </authorList>
    </citation>
    <scope>NUCLEOTIDE SEQUENCE [LARGE SCALE GENOMIC DNA]</scope>
    <source>
        <strain evidence="3">ATCC 10662 / CBS 1146 / NBRC 0425 / NCYC 2629 / NRRL Y-866</strain>
    </source>
</reference>
<keyword evidence="3" id="KW-1185">Reference proteome</keyword>
<dbReference type="InParanoid" id="G8ZMF8"/>
<dbReference type="PANTHER" id="PTHR23509:SF10">
    <property type="entry name" value="LD21067P"/>
    <property type="match status" value="1"/>
</dbReference>
<dbReference type="InterPro" id="IPR004177">
    <property type="entry name" value="DDHD_dom"/>
</dbReference>
<dbReference type="InterPro" id="IPR057826">
    <property type="entry name" value="WWE_C20G8.02"/>
</dbReference>
<dbReference type="PROSITE" id="PS51043">
    <property type="entry name" value="DDHD"/>
    <property type="match status" value="1"/>
</dbReference>
<dbReference type="OrthoDB" id="69269at2759"/>
<evidence type="ECO:0000313" key="3">
    <source>
        <dbReference type="Proteomes" id="UP000005627"/>
    </source>
</evidence>
<dbReference type="GO" id="GO:0032048">
    <property type="term" value="P:cardiolipin metabolic process"/>
    <property type="evidence" value="ECO:0007669"/>
    <property type="project" value="EnsemblFungi"/>
</dbReference>
<dbReference type="GO" id="GO:0005759">
    <property type="term" value="C:mitochondrial matrix"/>
    <property type="evidence" value="ECO:0007669"/>
    <property type="project" value="EnsemblFungi"/>
</dbReference>
<dbReference type="STRING" id="1076872.G8ZMF8"/>
<evidence type="ECO:0000313" key="2">
    <source>
        <dbReference type="EMBL" id="CCE89802.1"/>
    </source>
</evidence>
<dbReference type="AlphaFoldDB" id="G8ZMF8"/>
<sequence>MYLRPLVRVVFVQKCFLSTAAGGSVSKGPTLWYHASDVPLTKPYDSKYKPSKPAEKFVKFSASDCRRLEGAFQKWSKSQKETKELTSVPVNEDFLFEVNIPKMVLKPTYWRGPTYEVRRGIWMNANNNPLAYELTAEIERFYAKMDSSLEGDKEQEKQDLFRFTQPYGKHRMVLFVDKTTAYLLPDLKGGELQLKLLRTNLIPPMGDKITRGSSSNHLTDAAASAKRTIENEIQGTTKQLGKLSDLISWELPSVFGMPDSKDSTKGNDDDSDVFKREIETDYDNDATTPQRDVKHLVLCVHGIGQNLGKKYEYVNFAHTVNILRTNMKKLYMESGKLQKMNRGDGSSDWRENCNVQVLPISWRHTVGFQTDATQPNKENPELPPLGDITLNGVLGLRRLLGDIALDILLYGEPYYRKRILDEVKKHLNDTYNLFKERNPGFGGEVHLIGHSLGSLILFDILCEQDDFKLDFDVKNFYSIGSPTGVFKLIQRTKIGSKQDEPEETSTSFQKPKCENLYNLFHVCDPISYRMEPLVELSMAQYQAANISHWSAGDGIASRVLEFGGSILKDIPGTAIKGQKPGNGKTMLPVDVVEKLTKLNRTGRIDYMLPPGFLEVDIIAAAKAHVSYFEEPDIAGFILKEILAKNHGNHDVIVTKLNRSSDA</sequence>
<feature type="domain" description="DDHD" evidence="1">
    <location>
        <begin position="469"/>
        <end position="643"/>
    </location>
</feature>